<sequence>MPFARRLEGSLPCPPLSPPAGAAPLLRDGWLIEAAPSPRRPLWIWGAGHVGRAIVAVMAPWPGVAITWVDLGPERFPPTVPEGVTVLPAADPPALVPFVPKEAAHLVLTRSHALDLALCHALLGHGFDSLGLIGSATKWARFRSRLGALGHSPEAIGRIACPIGDPSLGKHPQAIAISVGAGLIRSWSGNKPLQGQGDAAA</sequence>
<feature type="domain" description="XdhC Rossmann" evidence="1">
    <location>
        <begin position="42"/>
        <end position="181"/>
    </location>
</feature>
<proteinExistence type="predicted"/>
<dbReference type="InterPro" id="IPR036291">
    <property type="entry name" value="NAD(P)-bd_dom_sf"/>
</dbReference>
<evidence type="ECO:0000313" key="3">
    <source>
        <dbReference type="Proteomes" id="UP000015346"/>
    </source>
</evidence>
<dbReference type="AlphaFoldDB" id="S9R328"/>
<organism evidence="2 3">
    <name type="scientific">Rubellimicrobium thermophilum DSM 16684</name>
    <dbReference type="NCBI Taxonomy" id="1123069"/>
    <lineage>
        <taxon>Bacteria</taxon>
        <taxon>Pseudomonadati</taxon>
        <taxon>Pseudomonadota</taxon>
        <taxon>Alphaproteobacteria</taxon>
        <taxon>Rhodobacterales</taxon>
        <taxon>Roseobacteraceae</taxon>
        <taxon>Rubellimicrobium</taxon>
    </lineage>
</organism>
<accession>S9R328</accession>
<dbReference type="Gene3D" id="3.40.50.720">
    <property type="entry name" value="NAD(P)-binding Rossmann-like Domain"/>
    <property type="match status" value="1"/>
</dbReference>
<dbReference type="Pfam" id="PF13478">
    <property type="entry name" value="XdhC_C"/>
    <property type="match status" value="1"/>
</dbReference>
<evidence type="ECO:0000259" key="1">
    <source>
        <dbReference type="Pfam" id="PF13478"/>
    </source>
</evidence>
<evidence type="ECO:0000313" key="2">
    <source>
        <dbReference type="EMBL" id="EPX86388.1"/>
    </source>
</evidence>
<comment type="caution">
    <text evidence="2">The sequence shown here is derived from an EMBL/GenBank/DDBJ whole genome shotgun (WGS) entry which is preliminary data.</text>
</comment>
<dbReference type="PATRIC" id="fig|1123069.3.peg.1173"/>
<keyword evidence="3" id="KW-1185">Reference proteome</keyword>
<dbReference type="InterPro" id="IPR027051">
    <property type="entry name" value="XdhC_Rossmann_dom"/>
</dbReference>
<dbReference type="STRING" id="1123069.ruthe_01203"/>
<reference evidence="2 3" key="1">
    <citation type="journal article" date="2013" name="Stand. Genomic Sci.">
        <title>Genome sequence of the reddish-pigmented Rubellimicrobium thermophilum type strain (DSM 16684(T)), a member of the Roseobacter clade.</title>
        <authorList>
            <person name="Fiebig A."/>
            <person name="Riedel T."/>
            <person name="Gronow S."/>
            <person name="Petersen J."/>
            <person name="Klenk H.P."/>
            <person name="Goker M."/>
        </authorList>
    </citation>
    <scope>NUCLEOTIDE SEQUENCE [LARGE SCALE GENOMIC DNA]</scope>
    <source>
        <strain evidence="2 3">DSM 16684</strain>
    </source>
</reference>
<dbReference type="SUPFAM" id="SSF51735">
    <property type="entry name" value="NAD(P)-binding Rossmann-fold domains"/>
    <property type="match status" value="1"/>
</dbReference>
<dbReference type="InterPro" id="IPR052698">
    <property type="entry name" value="MoCofactor_Util/Proc"/>
</dbReference>
<gene>
    <name evidence="2" type="ORF">ruthe_01203</name>
</gene>
<dbReference type="EMBL" id="AOLV01000010">
    <property type="protein sequence ID" value="EPX86388.1"/>
    <property type="molecule type" value="Genomic_DNA"/>
</dbReference>
<protein>
    <submittedName>
        <fullName evidence="2">Xanthine and CO dehydrogenase maturation factor, XdhC/CoxF family</fullName>
    </submittedName>
</protein>
<name>S9R328_9RHOB</name>
<dbReference type="PANTHER" id="PTHR30388">
    <property type="entry name" value="ALDEHYDE OXIDOREDUCTASE MOLYBDENUM COFACTOR ASSEMBLY PROTEIN"/>
    <property type="match status" value="1"/>
</dbReference>
<dbReference type="Proteomes" id="UP000015346">
    <property type="component" value="Unassembled WGS sequence"/>
</dbReference>
<dbReference type="PANTHER" id="PTHR30388:SF6">
    <property type="entry name" value="XANTHINE DEHYDROGENASE SUBUNIT A-RELATED"/>
    <property type="match status" value="1"/>
</dbReference>
<dbReference type="HOGENOM" id="CLU_1359573_0_0_5"/>